<evidence type="ECO:0000313" key="3">
    <source>
        <dbReference type="Proteomes" id="UP001519460"/>
    </source>
</evidence>
<dbReference type="PANTHER" id="PTHR23282:SF101">
    <property type="entry name" value="MAM DOMAIN-CONTAINING PROTEIN"/>
    <property type="match status" value="1"/>
</dbReference>
<feature type="domain" description="MAM" evidence="1">
    <location>
        <begin position="1"/>
        <end position="169"/>
    </location>
</feature>
<dbReference type="InterPro" id="IPR013320">
    <property type="entry name" value="ConA-like_dom_sf"/>
</dbReference>
<accession>A0ABD0JE90</accession>
<dbReference type="PANTHER" id="PTHR23282">
    <property type="entry name" value="APICAL ENDOSOMAL GLYCOPROTEIN PRECURSOR"/>
    <property type="match status" value="1"/>
</dbReference>
<dbReference type="Pfam" id="PF00629">
    <property type="entry name" value="MAM"/>
    <property type="match status" value="1"/>
</dbReference>
<dbReference type="EMBL" id="JACVVK020000479">
    <property type="protein sequence ID" value="KAK7471761.1"/>
    <property type="molecule type" value="Genomic_DNA"/>
</dbReference>
<gene>
    <name evidence="2" type="ORF">BaRGS_00035583</name>
</gene>
<dbReference type="InterPro" id="IPR051560">
    <property type="entry name" value="MAM_domain-containing"/>
</dbReference>
<dbReference type="InterPro" id="IPR000998">
    <property type="entry name" value="MAM_dom"/>
</dbReference>
<name>A0ABD0JE90_9CAEN</name>
<dbReference type="SUPFAM" id="SSF49899">
    <property type="entry name" value="Concanavalin A-like lectins/glucanases"/>
    <property type="match status" value="1"/>
</dbReference>
<comment type="caution">
    <text evidence="2">The sequence shown here is derived from an EMBL/GenBank/DDBJ whole genome shotgun (WGS) entry which is preliminary data.</text>
</comment>
<reference evidence="2 3" key="1">
    <citation type="journal article" date="2023" name="Sci. Data">
        <title>Genome assembly of the Korean intertidal mud-creeper Batillaria attramentaria.</title>
        <authorList>
            <person name="Patra A.K."/>
            <person name="Ho P.T."/>
            <person name="Jun S."/>
            <person name="Lee S.J."/>
            <person name="Kim Y."/>
            <person name="Won Y.J."/>
        </authorList>
    </citation>
    <scope>NUCLEOTIDE SEQUENCE [LARGE SCALE GENOMIC DNA]</scope>
    <source>
        <strain evidence="2">Wonlab-2016</strain>
    </source>
</reference>
<dbReference type="SMART" id="SM00137">
    <property type="entry name" value="MAM"/>
    <property type="match status" value="1"/>
</dbReference>
<organism evidence="2 3">
    <name type="scientific">Batillaria attramentaria</name>
    <dbReference type="NCBI Taxonomy" id="370345"/>
    <lineage>
        <taxon>Eukaryota</taxon>
        <taxon>Metazoa</taxon>
        <taxon>Spiralia</taxon>
        <taxon>Lophotrochozoa</taxon>
        <taxon>Mollusca</taxon>
        <taxon>Gastropoda</taxon>
        <taxon>Caenogastropoda</taxon>
        <taxon>Sorbeoconcha</taxon>
        <taxon>Cerithioidea</taxon>
        <taxon>Batillariidae</taxon>
        <taxon>Batillaria</taxon>
    </lineage>
</organism>
<feature type="non-terminal residue" evidence="2">
    <location>
        <position position="1"/>
    </location>
</feature>
<dbReference type="CDD" id="cd06263">
    <property type="entry name" value="MAM"/>
    <property type="match status" value="1"/>
</dbReference>
<sequence length="254" mass="27097">FDCNFETDICGWEQLAIDEMDWTRNSGPTSTGATGPDADHTLGTAAGNYMYYEADDGANEGDTAILASITIDSNNWGGKSTGCVSFWYSMYGNKMGTLAVQTATPGSENSATTVWTLTGDQGNTWIEEPALTIDTSSSILFKGTRGNGKQSDMAIDDVAFGDCPGACYLTNVTDIAYIAYIANIACIAYIAYVANITYFANLSDIANISDITNLANLAYIAYIANISDITNLANLAYIANITYVADFANSRSLL</sequence>
<evidence type="ECO:0000313" key="2">
    <source>
        <dbReference type="EMBL" id="KAK7471761.1"/>
    </source>
</evidence>
<dbReference type="Proteomes" id="UP001519460">
    <property type="component" value="Unassembled WGS sequence"/>
</dbReference>
<keyword evidence="3" id="KW-1185">Reference proteome</keyword>
<protein>
    <recommendedName>
        <fullName evidence="1">MAM domain-containing protein</fullName>
    </recommendedName>
</protein>
<proteinExistence type="predicted"/>
<dbReference type="AlphaFoldDB" id="A0ABD0JE90"/>
<dbReference type="Gene3D" id="2.60.120.200">
    <property type="match status" value="1"/>
</dbReference>
<dbReference type="PROSITE" id="PS50060">
    <property type="entry name" value="MAM_2"/>
    <property type="match status" value="1"/>
</dbReference>
<evidence type="ECO:0000259" key="1">
    <source>
        <dbReference type="PROSITE" id="PS50060"/>
    </source>
</evidence>